<gene>
    <name evidence="9" type="primary">lepB</name>
    <name evidence="9" type="ORF">FHP89_10585</name>
</gene>
<dbReference type="GO" id="GO:0004252">
    <property type="term" value="F:serine-type endopeptidase activity"/>
    <property type="evidence" value="ECO:0007669"/>
    <property type="project" value="InterPro"/>
</dbReference>
<dbReference type="Proteomes" id="UP000318349">
    <property type="component" value="Unassembled WGS sequence"/>
</dbReference>
<dbReference type="InterPro" id="IPR019757">
    <property type="entry name" value="Pept_S26A_signal_pept_1_Lys-AS"/>
</dbReference>
<dbReference type="PANTHER" id="PTHR43390">
    <property type="entry name" value="SIGNAL PEPTIDASE I"/>
    <property type="match status" value="1"/>
</dbReference>
<dbReference type="GO" id="GO:0006465">
    <property type="term" value="P:signal peptide processing"/>
    <property type="evidence" value="ECO:0007669"/>
    <property type="project" value="InterPro"/>
</dbReference>
<proteinExistence type="inferred from homology"/>
<dbReference type="PANTHER" id="PTHR43390:SF1">
    <property type="entry name" value="CHLOROPLAST PROCESSING PEPTIDASE"/>
    <property type="match status" value="1"/>
</dbReference>
<reference evidence="9 10" key="1">
    <citation type="submission" date="2019-07" db="EMBL/GenBank/DDBJ databases">
        <title>The pathways for chlorine oxyanion respiration interact through the shared metabolite chlorate.</title>
        <authorList>
            <person name="Barnum T.P."/>
            <person name="Cheng Y."/>
            <person name="Hill K.A."/>
            <person name="Lucas L.N."/>
            <person name="Carlson H.K."/>
            <person name="Coates J.D."/>
        </authorList>
    </citation>
    <scope>NUCLEOTIDE SEQUENCE [LARGE SCALE GENOMIC DNA]</scope>
    <source>
        <strain evidence="9 10">SFB-1</strain>
    </source>
</reference>
<evidence type="ECO:0000256" key="7">
    <source>
        <dbReference type="RuleBase" id="RU362042"/>
    </source>
</evidence>
<dbReference type="GO" id="GO:0009003">
    <property type="term" value="F:signal peptidase activity"/>
    <property type="evidence" value="ECO:0007669"/>
    <property type="project" value="UniProtKB-EC"/>
</dbReference>
<keyword evidence="7" id="KW-0472">Membrane</keyword>
<comment type="caution">
    <text evidence="7">Lacks conserved residue(s) required for the propagation of feature annotation.</text>
</comment>
<feature type="active site" evidence="6">
    <location>
        <position position="134"/>
    </location>
</feature>
<keyword evidence="7" id="KW-1133">Transmembrane helix</keyword>
<evidence type="ECO:0000256" key="3">
    <source>
        <dbReference type="ARBA" id="ARBA00013208"/>
    </source>
</evidence>
<organism evidence="9 10">
    <name type="scientific">Denitromonas halophila</name>
    <dbReference type="NCBI Taxonomy" id="1629404"/>
    <lineage>
        <taxon>Bacteria</taxon>
        <taxon>Pseudomonadati</taxon>
        <taxon>Pseudomonadota</taxon>
        <taxon>Betaproteobacteria</taxon>
        <taxon>Rhodocyclales</taxon>
        <taxon>Zoogloeaceae</taxon>
        <taxon>Denitromonas</taxon>
    </lineage>
</organism>
<name>A0A557RR83_9RHOO</name>
<dbReference type="InterPro" id="IPR000223">
    <property type="entry name" value="Pept_S26A_signal_pept_1"/>
</dbReference>
<dbReference type="PROSITE" id="PS00760">
    <property type="entry name" value="SPASE_I_2"/>
    <property type="match status" value="1"/>
</dbReference>
<dbReference type="EMBL" id="VMNI01000008">
    <property type="protein sequence ID" value="TVO76538.1"/>
    <property type="molecule type" value="Genomic_DNA"/>
</dbReference>
<dbReference type="NCBIfam" id="TIGR02227">
    <property type="entry name" value="sigpep_I_bact"/>
    <property type="match status" value="1"/>
</dbReference>
<evidence type="ECO:0000256" key="5">
    <source>
        <dbReference type="ARBA" id="ARBA00022801"/>
    </source>
</evidence>
<dbReference type="Gene3D" id="2.10.109.10">
    <property type="entry name" value="Umud Fragment, subunit A"/>
    <property type="match status" value="1"/>
</dbReference>
<comment type="catalytic activity">
    <reaction evidence="1 7">
        <text>Cleavage of hydrophobic, N-terminal signal or leader sequences from secreted and periplasmic proteins.</text>
        <dbReference type="EC" id="3.4.21.89"/>
    </reaction>
</comment>
<dbReference type="InterPro" id="IPR036286">
    <property type="entry name" value="LexA/Signal_pep-like_sf"/>
</dbReference>
<comment type="subcellular location">
    <subcellularLocation>
        <location evidence="7">Membrane</location>
        <topology evidence="7">Single-pass type II membrane protein</topology>
    </subcellularLocation>
</comment>
<keyword evidence="7" id="KW-0812">Transmembrane</keyword>
<dbReference type="EC" id="3.4.21.89" evidence="3 7"/>
<evidence type="ECO:0000259" key="8">
    <source>
        <dbReference type="Pfam" id="PF10502"/>
    </source>
</evidence>
<dbReference type="GO" id="GO:0016020">
    <property type="term" value="C:membrane"/>
    <property type="evidence" value="ECO:0007669"/>
    <property type="project" value="UniProtKB-SubCell"/>
</dbReference>
<protein>
    <recommendedName>
        <fullName evidence="4 7">Signal peptidase I</fullName>
        <ecNumber evidence="3 7">3.4.21.89</ecNumber>
    </recommendedName>
</protein>
<dbReference type="PROSITE" id="PS00761">
    <property type="entry name" value="SPASE_I_3"/>
    <property type="match status" value="1"/>
</dbReference>
<comment type="similarity">
    <text evidence="2 7">Belongs to the peptidase S26 family.</text>
</comment>
<evidence type="ECO:0000256" key="2">
    <source>
        <dbReference type="ARBA" id="ARBA00009370"/>
    </source>
</evidence>
<dbReference type="InterPro" id="IPR019533">
    <property type="entry name" value="Peptidase_S26"/>
</dbReference>
<evidence type="ECO:0000256" key="4">
    <source>
        <dbReference type="ARBA" id="ARBA00019232"/>
    </source>
</evidence>
<evidence type="ECO:0000256" key="6">
    <source>
        <dbReference type="PIRSR" id="PIRSR600223-1"/>
    </source>
</evidence>
<accession>A0A557RR83</accession>
<keyword evidence="7" id="KW-0645">Protease</keyword>
<dbReference type="Pfam" id="PF10502">
    <property type="entry name" value="Peptidase_S26"/>
    <property type="match status" value="1"/>
</dbReference>
<feature type="transmembrane region" description="Helical" evidence="7">
    <location>
        <begin position="50"/>
        <end position="82"/>
    </location>
</feature>
<dbReference type="AlphaFoldDB" id="A0A557RR83"/>
<evidence type="ECO:0000313" key="9">
    <source>
        <dbReference type="EMBL" id="TVO76538.1"/>
    </source>
</evidence>
<keyword evidence="5 7" id="KW-0378">Hydrolase</keyword>
<dbReference type="SUPFAM" id="SSF51306">
    <property type="entry name" value="LexA/Signal peptidase"/>
    <property type="match status" value="1"/>
</dbReference>
<evidence type="ECO:0000256" key="1">
    <source>
        <dbReference type="ARBA" id="ARBA00000677"/>
    </source>
</evidence>
<feature type="transmembrane region" description="Helical" evidence="7">
    <location>
        <begin position="103"/>
        <end position="124"/>
    </location>
</feature>
<feature type="domain" description="Peptidase S26" evidence="8">
    <location>
        <begin position="109"/>
        <end position="312"/>
    </location>
</feature>
<dbReference type="InterPro" id="IPR019758">
    <property type="entry name" value="Pept_S26A_signal_pept_1_CS"/>
</dbReference>
<dbReference type="CDD" id="cd06530">
    <property type="entry name" value="S26_SPase_I"/>
    <property type="match status" value="1"/>
</dbReference>
<dbReference type="PRINTS" id="PR00727">
    <property type="entry name" value="LEADERPTASE"/>
</dbReference>
<comment type="caution">
    <text evidence="9">The sequence shown here is derived from an EMBL/GenBank/DDBJ whole genome shotgun (WGS) entry which is preliminary data.</text>
</comment>
<feature type="active site" evidence="6">
    <location>
        <position position="191"/>
    </location>
</feature>
<sequence>MVAASLNIFIYRPRMTPRPPNKWLAALLGLLAPPAGLLYAGSARWAGSYLLLTLAAIGFLWFGPAALSAGLTSLALSVVAAGHAYRLAGQWPAGHVRPWYSRWYAALGSALAVVLVLFGVRAFVVEPFSMPSVSMQPTIAPGALLIVSKWGYGNYGSLGITVAERPVSAEIRHGDVIVFAYPVEPLIRYAKRVVGLPGDTVGYRRGQLSINGLAVKRTPVADFVDPAQATVMHQFEEQLSGARYRVIYDRDERPYFQVIQDFPMRDNCRIDAEGIECEVPAGHYYVMGDNRDNSSDSRTWGFVPARNVVGKVWRVTAPR</sequence>
<evidence type="ECO:0000313" key="10">
    <source>
        <dbReference type="Proteomes" id="UP000318349"/>
    </source>
</evidence>